<keyword evidence="4" id="KW-0732">Signal</keyword>
<reference evidence="6" key="3">
    <citation type="submission" date="2014-09" db="EMBL/GenBank/DDBJ databases">
        <authorList>
            <person name="Magalhaes I.L.F."/>
            <person name="Oliveira U."/>
            <person name="Santos F.R."/>
            <person name="Vidigal T.H.D.A."/>
            <person name="Brescovit A.D."/>
            <person name="Santos A.J."/>
        </authorList>
    </citation>
    <scope>NUCLEOTIDE SEQUENCE</scope>
</reference>
<accession>A0A0A9WJ98</accession>
<comment type="subcellular location">
    <subcellularLocation>
        <location evidence="1">Secreted</location>
    </subcellularLocation>
</comment>
<dbReference type="Gene3D" id="1.10.238.270">
    <property type="match status" value="1"/>
</dbReference>
<dbReference type="EMBL" id="GBRD01013109">
    <property type="protein sequence ID" value="JAG52717.1"/>
    <property type="molecule type" value="Transcribed_RNA"/>
</dbReference>
<name>A0A0A9WJ98_LYGHE</name>
<sequence length="181" mass="20261">MRRVKLIVIFFVVNRCSSAPMDNMEACLQITDADSESMASCCNYTIPFTNETMMTCDKEATSGTMSKNFECVQDCLFSSDNVLGPDKKFDPIAWRKHATSTVSGDWREVIADSGSNCEDFKKVVGSSMEKKCPTSESDISFNCMTMQWYLNCPKSAWTSNESCETARKKVASCFGPLFQKK</sequence>
<feature type="signal peptide" evidence="4">
    <location>
        <begin position="1"/>
        <end position="18"/>
    </location>
</feature>
<dbReference type="EMBL" id="GDHC01006435">
    <property type="protein sequence ID" value="JAQ12194.1"/>
    <property type="molecule type" value="Transcribed_RNA"/>
</dbReference>
<dbReference type="GO" id="GO:0005576">
    <property type="term" value="C:extracellular region"/>
    <property type="evidence" value="ECO:0007669"/>
    <property type="project" value="UniProtKB-SubCell"/>
</dbReference>
<dbReference type="PANTHER" id="PTHR21066">
    <property type="entry name" value="ODORANT-BINDING PROTEIN 59A-RELATED"/>
    <property type="match status" value="1"/>
</dbReference>
<evidence type="ECO:0000256" key="1">
    <source>
        <dbReference type="ARBA" id="ARBA00004613"/>
    </source>
</evidence>
<reference evidence="5" key="2">
    <citation type="submission" date="2014-07" db="EMBL/GenBank/DDBJ databases">
        <authorList>
            <person name="Hull J."/>
        </authorList>
    </citation>
    <scope>NUCLEOTIDE SEQUENCE</scope>
</reference>
<feature type="chain" id="PRO_5015033680" evidence="4">
    <location>
        <begin position="19"/>
        <end position="181"/>
    </location>
</feature>
<organism evidence="5">
    <name type="scientific">Lygus hesperus</name>
    <name type="common">Western plant bug</name>
    <dbReference type="NCBI Taxonomy" id="30085"/>
    <lineage>
        <taxon>Eukaryota</taxon>
        <taxon>Metazoa</taxon>
        <taxon>Ecdysozoa</taxon>
        <taxon>Arthropoda</taxon>
        <taxon>Hexapoda</taxon>
        <taxon>Insecta</taxon>
        <taxon>Pterygota</taxon>
        <taxon>Neoptera</taxon>
        <taxon>Paraneoptera</taxon>
        <taxon>Hemiptera</taxon>
        <taxon>Heteroptera</taxon>
        <taxon>Panheteroptera</taxon>
        <taxon>Cimicomorpha</taxon>
        <taxon>Miridae</taxon>
        <taxon>Mirini</taxon>
        <taxon>Lygus</taxon>
    </lineage>
</organism>
<protein>
    <submittedName>
        <fullName evidence="5">Uncharacterized protein</fullName>
    </submittedName>
</protein>
<proteinExistence type="inferred from homology"/>
<evidence type="ECO:0000256" key="4">
    <source>
        <dbReference type="SAM" id="SignalP"/>
    </source>
</evidence>
<dbReference type="EMBL" id="GBRD01005972">
    <property type="protein sequence ID" value="JAG59849.1"/>
    <property type="molecule type" value="Transcribed_RNA"/>
</dbReference>
<reference evidence="7" key="4">
    <citation type="journal article" date="2016" name="Gigascience">
        <title>De novo construction of an expanded transcriptome assembly for the western tarnished plant bug, Lygus hesperus.</title>
        <authorList>
            <person name="Tassone E.E."/>
            <person name="Geib S.M."/>
            <person name="Hall B."/>
            <person name="Fabrick J.A."/>
            <person name="Brent C.S."/>
            <person name="Hull J.J."/>
        </authorList>
    </citation>
    <scope>NUCLEOTIDE SEQUENCE</scope>
</reference>
<evidence type="ECO:0000313" key="7">
    <source>
        <dbReference type="EMBL" id="JAQ12194.1"/>
    </source>
</evidence>
<evidence type="ECO:0000256" key="3">
    <source>
        <dbReference type="ARBA" id="ARBA00022525"/>
    </source>
</evidence>
<dbReference type="AlphaFoldDB" id="A0A0A9WJ98"/>
<dbReference type="InterPro" id="IPR052295">
    <property type="entry name" value="Odorant-binding_protein"/>
</dbReference>
<comment type="similarity">
    <text evidence="2">Belongs to the PBP/GOBP family.</text>
</comment>
<dbReference type="EMBL" id="GBHO01037036">
    <property type="protein sequence ID" value="JAG06568.1"/>
    <property type="molecule type" value="Transcribed_RNA"/>
</dbReference>
<evidence type="ECO:0000313" key="5">
    <source>
        <dbReference type="EMBL" id="JAG06568.1"/>
    </source>
</evidence>
<dbReference type="PANTHER" id="PTHR21066:SF3">
    <property type="entry name" value="IP02236P"/>
    <property type="match status" value="1"/>
</dbReference>
<keyword evidence="3" id="KW-0964">Secreted</keyword>
<evidence type="ECO:0000313" key="6">
    <source>
        <dbReference type="EMBL" id="JAG52717.1"/>
    </source>
</evidence>
<evidence type="ECO:0000256" key="2">
    <source>
        <dbReference type="ARBA" id="ARBA00008098"/>
    </source>
</evidence>
<reference evidence="5" key="1">
    <citation type="journal article" date="2014" name="PLoS ONE">
        <title>Transcriptome-Based Identification of ABC Transporters in the Western Tarnished Plant Bug Lygus hesperus.</title>
        <authorList>
            <person name="Hull J.J."/>
            <person name="Chaney K."/>
            <person name="Geib S.M."/>
            <person name="Fabrick J.A."/>
            <person name="Brent C.S."/>
            <person name="Walsh D."/>
            <person name="Lavine L.C."/>
        </authorList>
    </citation>
    <scope>NUCLEOTIDE SEQUENCE</scope>
</reference>
<gene>
    <name evidence="5" type="ORF">CM83_50395</name>
    <name evidence="7" type="ORF">g.47409</name>
</gene>